<dbReference type="AlphaFoldDB" id="A0A4S9C0S8"/>
<dbReference type="GO" id="GO:0016491">
    <property type="term" value="F:oxidoreductase activity"/>
    <property type="evidence" value="ECO:0007669"/>
    <property type="project" value="TreeGrafter"/>
</dbReference>
<dbReference type="PANTHER" id="PTHR12463:SF1">
    <property type="entry name" value="2-OXOGLUTARATE AND FE-DEPENDENT OXYGENASE FAMILY PROTEIN"/>
    <property type="match status" value="1"/>
</dbReference>
<dbReference type="SUPFAM" id="SSF51197">
    <property type="entry name" value="Clavaminate synthase-like"/>
    <property type="match status" value="1"/>
</dbReference>
<dbReference type="InterPro" id="IPR037151">
    <property type="entry name" value="AlkB-like_sf"/>
</dbReference>
<dbReference type="InterPro" id="IPR005123">
    <property type="entry name" value="Oxoglu/Fe-dep_dioxygenase_dom"/>
</dbReference>
<gene>
    <name evidence="3" type="ORF">D6D13_09767</name>
</gene>
<sequence>MEKVPVEELEAAPSESRWLWLLNAGDMAARARSGITQAENLPGSPVQIVELLAKPYALIEYKSPEDATKAFETKSKAIFAYAAPAMVERILFNIQPNYPPPTLISNNPPTYEFTNGLILIHDFIGKGEEEEMIREYHVVTSSREGRALKRGAVHYGPHFDYTTFAVSKSASTPPPEYLTRLLDRLPARDDRDIPDQYTLQHYPPGTGIPPHVDTHSAFEETIYSLSFGASTRMDFKLCGEKESRRLRLPKRSLGGGVETPPPELAPSVDSVEEKTEEWELELPARSLLVMRGPSRYGYTHGIKGRKHDQDGARLIARQDRYSLTMRRIKPAERIGCDCEYSHVCS</sequence>
<dbReference type="InterPro" id="IPR032857">
    <property type="entry name" value="ALKBH4"/>
</dbReference>
<dbReference type="GO" id="GO:0032451">
    <property type="term" value="F:demethylase activity"/>
    <property type="evidence" value="ECO:0007669"/>
    <property type="project" value="TreeGrafter"/>
</dbReference>
<feature type="domain" description="Fe2OG dioxygenase" evidence="2">
    <location>
        <begin position="193"/>
        <end position="329"/>
    </location>
</feature>
<evidence type="ECO:0000313" key="3">
    <source>
        <dbReference type="EMBL" id="THX00016.1"/>
    </source>
</evidence>
<protein>
    <recommendedName>
        <fullName evidence="2">Fe2OG dioxygenase domain-containing protein</fullName>
    </recommendedName>
</protein>
<dbReference type="Gene3D" id="2.60.120.590">
    <property type="entry name" value="Alpha-ketoglutarate-dependent dioxygenase AlkB-like"/>
    <property type="match status" value="1"/>
</dbReference>
<dbReference type="PROSITE" id="PS51471">
    <property type="entry name" value="FE2OG_OXY"/>
    <property type="match status" value="1"/>
</dbReference>
<feature type="region of interest" description="Disordered" evidence="1">
    <location>
        <begin position="250"/>
        <end position="271"/>
    </location>
</feature>
<dbReference type="InterPro" id="IPR027450">
    <property type="entry name" value="AlkB-like"/>
</dbReference>
<organism evidence="3">
    <name type="scientific">Aureobasidium pullulans</name>
    <name type="common">Black yeast</name>
    <name type="synonym">Pullularia pullulans</name>
    <dbReference type="NCBI Taxonomy" id="5580"/>
    <lineage>
        <taxon>Eukaryota</taxon>
        <taxon>Fungi</taxon>
        <taxon>Dikarya</taxon>
        <taxon>Ascomycota</taxon>
        <taxon>Pezizomycotina</taxon>
        <taxon>Dothideomycetes</taxon>
        <taxon>Dothideomycetidae</taxon>
        <taxon>Dothideales</taxon>
        <taxon>Saccotheciaceae</taxon>
        <taxon>Aureobasidium</taxon>
    </lineage>
</organism>
<dbReference type="Pfam" id="PF13532">
    <property type="entry name" value="2OG-FeII_Oxy_2"/>
    <property type="match status" value="1"/>
</dbReference>
<proteinExistence type="predicted"/>
<dbReference type="EMBL" id="QZAS01000065">
    <property type="protein sequence ID" value="THX00016.1"/>
    <property type="molecule type" value="Genomic_DNA"/>
</dbReference>
<evidence type="ECO:0000259" key="2">
    <source>
        <dbReference type="PROSITE" id="PS51471"/>
    </source>
</evidence>
<accession>A0A4S9C0S8</accession>
<comment type="caution">
    <text evidence="3">The sequence shown here is derived from an EMBL/GenBank/DDBJ whole genome shotgun (WGS) entry which is preliminary data.</text>
</comment>
<dbReference type="PANTHER" id="PTHR12463">
    <property type="entry name" value="OXYGENASE-RELATED"/>
    <property type="match status" value="1"/>
</dbReference>
<evidence type="ECO:0000256" key="1">
    <source>
        <dbReference type="SAM" id="MobiDB-lite"/>
    </source>
</evidence>
<name>A0A4S9C0S8_AURPU</name>
<dbReference type="GO" id="GO:0070988">
    <property type="term" value="P:demethylation"/>
    <property type="evidence" value="ECO:0007669"/>
    <property type="project" value="InterPro"/>
</dbReference>
<reference evidence="3" key="1">
    <citation type="submission" date="2018-10" db="EMBL/GenBank/DDBJ databases">
        <title>Fifty Aureobasidium pullulans genomes reveal a recombining polyextremotolerant generalist.</title>
        <authorList>
            <person name="Gostincar C."/>
            <person name="Turk M."/>
            <person name="Zajc J."/>
            <person name="Gunde-Cimerman N."/>
        </authorList>
    </citation>
    <scope>NUCLEOTIDE SEQUENCE [LARGE SCALE GENOMIC DNA]</scope>
    <source>
        <strain evidence="3">EXF-10085</strain>
    </source>
</reference>